<dbReference type="RefSeq" id="WP_179426825.1">
    <property type="nucleotide sequence ID" value="NZ_JACBZP010000001.1"/>
</dbReference>
<evidence type="ECO:0000313" key="2">
    <source>
        <dbReference type="EMBL" id="NYI67083.1"/>
    </source>
</evidence>
<keyword evidence="2" id="KW-0808">Transferase</keyword>
<name>A0A7Z0ABD1_9MICO</name>
<keyword evidence="3" id="KW-1185">Reference proteome</keyword>
<dbReference type="Pfam" id="PF00480">
    <property type="entry name" value="ROK"/>
    <property type="match status" value="1"/>
</dbReference>
<comment type="caution">
    <text evidence="2">The sequence shown here is derived from an EMBL/GenBank/DDBJ whole genome shotgun (WGS) entry which is preliminary data.</text>
</comment>
<dbReference type="InterPro" id="IPR043129">
    <property type="entry name" value="ATPase_NBD"/>
</dbReference>
<dbReference type="EC" id="2.7.1.2" evidence="2"/>
<dbReference type="EMBL" id="JACBZP010000001">
    <property type="protein sequence ID" value="NYI67083.1"/>
    <property type="molecule type" value="Genomic_DNA"/>
</dbReference>
<dbReference type="InterPro" id="IPR000600">
    <property type="entry name" value="ROK"/>
</dbReference>
<reference evidence="2 3" key="1">
    <citation type="submission" date="2020-07" db="EMBL/GenBank/DDBJ databases">
        <title>Sequencing the genomes of 1000 actinobacteria strains.</title>
        <authorList>
            <person name="Klenk H.-P."/>
        </authorList>
    </citation>
    <scope>NUCLEOTIDE SEQUENCE [LARGE SCALE GENOMIC DNA]</scope>
    <source>
        <strain evidence="2 3">DSM 26341</strain>
    </source>
</reference>
<evidence type="ECO:0000256" key="1">
    <source>
        <dbReference type="ARBA" id="ARBA00006479"/>
    </source>
</evidence>
<proteinExistence type="inferred from homology"/>
<keyword evidence="2" id="KW-0418">Kinase</keyword>
<dbReference type="GO" id="GO:0004340">
    <property type="term" value="F:glucokinase activity"/>
    <property type="evidence" value="ECO:0007669"/>
    <property type="project" value="UniProtKB-EC"/>
</dbReference>
<dbReference type="Gene3D" id="3.30.420.40">
    <property type="match status" value="2"/>
</dbReference>
<accession>A0A7Z0ABD1</accession>
<comment type="similarity">
    <text evidence="1">Belongs to the ROK (NagC/XylR) family.</text>
</comment>
<dbReference type="PANTHER" id="PTHR18964">
    <property type="entry name" value="ROK (REPRESSOR, ORF, KINASE) FAMILY"/>
    <property type="match status" value="1"/>
</dbReference>
<dbReference type="AlphaFoldDB" id="A0A7Z0ABD1"/>
<dbReference type="PROSITE" id="PS01125">
    <property type="entry name" value="ROK"/>
    <property type="match status" value="1"/>
</dbReference>
<dbReference type="PANTHER" id="PTHR18964:SF169">
    <property type="entry name" value="N-ACETYLMANNOSAMINE KINASE"/>
    <property type="match status" value="1"/>
</dbReference>
<evidence type="ECO:0000313" key="3">
    <source>
        <dbReference type="Proteomes" id="UP000539111"/>
    </source>
</evidence>
<protein>
    <submittedName>
        <fullName evidence="2">Glucokinase</fullName>
        <ecNumber evidence="2">2.7.1.2</ecNumber>
    </submittedName>
</protein>
<organism evidence="2 3">
    <name type="scientific">Spelaeicoccus albus</name>
    <dbReference type="NCBI Taxonomy" id="1280376"/>
    <lineage>
        <taxon>Bacteria</taxon>
        <taxon>Bacillati</taxon>
        <taxon>Actinomycetota</taxon>
        <taxon>Actinomycetes</taxon>
        <taxon>Micrococcales</taxon>
        <taxon>Brevibacteriaceae</taxon>
        <taxon>Spelaeicoccus</taxon>
    </lineage>
</organism>
<dbReference type="InterPro" id="IPR049874">
    <property type="entry name" value="ROK_cs"/>
</dbReference>
<dbReference type="Proteomes" id="UP000539111">
    <property type="component" value="Unassembled WGS sequence"/>
</dbReference>
<gene>
    <name evidence="2" type="ORF">BJY26_001389</name>
</gene>
<dbReference type="SUPFAM" id="SSF53067">
    <property type="entry name" value="Actin-like ATPase domain"/>
    <property type="match status" value="1"/>
</dbReference>
<sequence>MNDGDEAPASTGTDDVIAGIDIGGTTTNVLLCRSDLGVIDTVQIPTAAQRGGDVIVRDAVAALTRLAATHRVEPRAVGVGAAGVVDPRSGHVLVASRSFAGWSGYHVTGAITDALGVPAYLDNDVNAFLRGEVLAGAVAGEDYVLGVTLGTGVGGALWMDGALMTGAHGAAGEIGHLPGFGNCMCSCGERGHLETVASGWAIARRFTEISGRAATAKDAAAAAQDGDRGAAEILSDAGHALGHAAVLTAGLIDVTTVVIGGGVSDAWEFLEPAIGETLTAEPVVSGHPVKVVKAALGNLSVALGAAACATTSMR</sequence>